<dbReference type="PANTHER" id="PTHR10151">
    <property type="entry name" value="ECTONUCLEOTIDE PYROPHOSPHATASE/PHOSPHODIESTERASE"/>
    <property type="match status" value="1"/>
</dbReference>
<reference evidence="2 3" key="1">
    <citation type="submission" date="2020-10" db="EMBL/GenBank/DDBJ databases">
        <authorList>
            <person name="Castelo-Branco R."/>
            <person name="Eusebio N."/>
            <person name="Adriana R."/>
            <person name="Vieira A."/>
            <person name="Brugerolle De Fraissinette N."/>
            <person name="Rezende De Castro R."/>
            <person name="Schneider M.P."/>
            <person name="Vasconcelos V."/>
            <person name="Leao P.N."/>
        </authorList>
    </citation>
    <scope>NUCLEOTIDE SEQUENCE [LARGE SCALE GENOMIC DNA]</scope>
    <source>
        <strain evidence="2 3">LEGE 06123</strain>
    </source>
</reference>
<feature type="transmembrane region" description="Helical" evidence="1">
    <location>
        <begin position="31"/>
        <end position="48"/>
    </location>
</feature>
<gene>
    <name evidence="2" type="ORF">IQ230_02480</name>
</gene>
<dbReference type="Gene3D" id="3.40.720.10">
    <property type="entry name" value="Alkaline Phosphatase, subunit A"/>
    <property type="match status" value="2"/>
</dbReference>
<dbReference type="InterPro" id="IPR002591">
    <property type="entry name" value="Phosphodiest/P_Trfase"/>
</dbReference>
<proteinExistence type="predicted"/>
<keyword evidence="1" id="KW-0812">Transmembrane</keyword>
<evidence type="ECO:0000256" key="1">
    <source>
        <dbReference type="SAM" id="Phobius"/>
    </source>
</evidence>
<evidence type="ECO:0000313" key="3">
    <source>
        <dbReference type="Proteomes" id="UP000651156"/>
    </source>
</evidence>
<dbReference type="InterPro" id="IPR017850">
    <property type="entry name" value="Alkaline_phosphatase_core_sf"/>
</dbReference>
<dbReference type="EMBL" id="JADEWN010000004">
    <property type="protein sequence ID" value="MBE9189252.1"/>
    <property type="molecule type" value="Genomic_DNA"/>
</dbReference>
<dbReference type="PANTHER" id="PTHR10151:SF120">
    <property type="entry name" value="BIS(5'-ADENOSYL)-TRIPHOSPHATASE"/>
    <property type="match status" value="1"/>
</dbReference>
<accession>A0ABR9ULT6</accession>
<organism evidence="2 3">
    <name type="scientific">Gloeocapsopsis crepidinum LEGE 06123</name>
    <dbReference type="NCBI Taxonomy" id="588587"/>
    <lineage>
        <taxon>Bacteria</taxon>
        <taxon>Bacillati</taxon>
        <taxon>Cyanobacteriota</taxon>
        <taxon>Cyanophyceae</taxon>
        <taxon>Oscillatoriophycideae</taxon>
        <taxon>Chroococcales</taxon>
        <taxon>Chroococcaceae</taxon>
        <taxon>Gloeocapsopsis</taxon>
    </lineage>
</organism>
<evidence type="ECO:0000313" key="2">
    <source>
        <dbReference type="EMBL" id="MBE9189252.1"/>
    </source>
</evidence>
<dbReference type="SUPFAM" id="SSF53649">
    <property type="entry name" value="Alkaline phosphatase-like"/>
    <property type="match status" value="1"/>
</dbReference>
<name>A0ABR9ULT6_9CHRO</name>
<keyword evidence="3" id="KW-1185">Reference proteome</keyword>
<dbReference type="Pfam" id="PF01663">
    <property type="entry name" value="Phosphodiest"/>
    <property type="match status" value="2"/>
</dbReference>
<protein>
    <submittedName>
        <fullName evidence="2">Alkaline phosphatase family protein</fullName>
    </submittedName>
</protein>
<keyword evidence="1" id="KW-0472">Membrane</keyword>
<dbReference type="RefSeq" id="WP_193930467.1">
    <property type="nucleotide sequence ID" value="NZ_CAWPMZ010000085.1"/>
</dbReference>
<keyword evidence="1" id="KW-1133">Transmembrane helix</keyword>
<sequence>MSRLNSIKAIAPLRLLNQALESILQFWRARLLRRFVLIVLAVFIVAIFDSTAARPIMGSLKQPKVIVISIDGAMPSTVDRYLSTGVLKPDRGIGRLKQLGVSALQNITVTPSLTAPAHIAIGTGSTAVSNNINANNFHLVVSPFTQNISGFAAPIGGYSIGRDGSINDRAQTAESLWVALRNQGKKVIAATFPGADGVDITIPGIDDSPILQPASDRTVDYTIPYGTFGGVGARGFSLTAADFSSAPRSTTEQLVAAARVSYSPILQKSTPLDSFTVGGVDYIIQVAALDTTDDQKVNYDTLVFFDQNQGIQPEPFNLPSTGPAYVCAGDRTSRRFYLEGNENKAGTNFYVTNLAADLSQVRIARYSVNYIPRNSAVLADVDDINNNVGFWVSEADFRIPQQISPGFTDFPEVEREAIYQDQVRTFVDYQTRIALRGISQNRDADLVLTYIQQPDGAWHQFLLADLRQPSEISDPNSIGTNQDQEKIKRYQSYLQSAYQVADDAVERIIQAVGTDRFGRPRSNIILLSDHGFETFHTAVSINNFLSSRGFDITKVRAVSSGPAVNIYINLQGREPDGTVTPQEYVNLQQQLIQALGELVDTNPNYTHDQVAPVFSQIYSRPVPSDPNDPSFGLDTNEFIGQDYGDVFALLNVGYNFDGTQNPVVQRLGDTTTENPVLSVPSFYGAHGYDANLPSMSAILYAAGPNIGRGTIRQVRNIDIAPTINRLLRVRSAPTVQGKALNLGRLPAYRQMPSD</sequence>
<dbReference type="Proteomes" id="UP000651156">
    <property type="component" value="Unassembled WGS sequence"/>
</dbReference>
<comment type="caution">
    <text evidence="2">The sequence shown here is derived from an EMBL/GenBank/DDBJ whole genome shotgun (WGS) entry which is preliminary data.</text>
</comment>